<gene>
    <name evidence="10" type="ORF">FHS16_000054</name>
</gene>
<keyword evidence="3" id="KW-0309">Germination</keyword>
<keyword evidence="4" id="KW-0732">Signal</keyword>
<evidence type="ECO:0000259" key="9">
    <source>
        <dbReference type="Pfam" id="PF25198"/>
    </source>
</evidence>
<dbReference type="RefSeq" id="WP_183557241.1">
    <property type="nucleotide sequence ID" value="NZ_CBCSLB010000001.1"/>
</dbReference>
<accession>A0A7W5C340</accession>
<dbReference type="PROSITE" id="PS51257">
    <property type="entry name" value="PROKAR_LIPOPROTEIN"/>
    <property type="match status" value="1"/>
</dbReference>
<keyword evidence="5" id="KW-0472">Membrane</keyword>
<dbReference type="EMBL" id="JACHXW010000001">
    <property type="protein sequence ID" value="MBB3150022.1"/>
    <property type="molecule type" value="Genomic_DNA"/>
</dbReference>
<dbReference type="InterPro" id="IPR046953">
    <property type="entry name" value="Spore_GerAC-like_C"/>
</dbReference>
<evidence type="ECO:0000313" key="10">
    <source>
        <dbReference type="EMBL" id="MBB3150022.1"/>
    </source>
</evidence>
<dbReference type="InterPro" id="IPR038501">
    <property type="entry name" value="Spore_GerAC_C_sf"/>
</dbReference>
<dbReference type="InterPro" id="IPR057336">
    <property type="entry name" value="GerAC_N"/>
</dbReference>
<dbReference type="Gene3D" id="3.30.300.210">
    <property type="entry name" value="Nutrient germinant receptor protein C, domain 3"/>
    <property type="match status" value="1"/>
</dbReference>
<dbReference type="PANTHER" id="PTHR35789:SF1">
    <property type="entry name" value="SPORE GERMINATION PROTEIN B3"/>
    <property type="match status" value="1"/>
</dbReference>
<feature type="domain" description="Spore germination protein N-terminal" evidence="9">
    <location>
        <begin position="24"/>
        <end position="186"/>
    </location>
</feature>
<evidence type="ECO:0000256" key="4">
    <source>
        <dbReference type="ARBA" id="ARBA00022729"/>
    </source>
</evidence>
<comment type="caution">
    <text evidence="10">The sequence shown here is derived from an EMBL/GenBank/DDBJ whole genome shotgun (WGS) entry which is preliminary data.</text>
</comment>
<evidence type="ECO:0000256" key="5">
    <source>
        <dbReference type="ARBA" id="ARBA00023136"/>
    </source>
</evidence>
<dbReference type="Proteomes" id="UP000518605">
    <property type="component" value="Unassembled WGS sequence"/>
</dbReference>
<keyword evidence="6" id="KW-0564">Palmitate</keyword>
<protein>
    <submittedName>
        <fullName evidence="10">Ger(X)C family germination protein</fullName>
    </submittedName>
</protein>
<sequence>MVKSLFRSIIPLTLCLVLTACGNEKLINEIMLVQTLGFDSIGSNVRGSILIGDYRKKGEVNAALLDTVTTSELDIIHALNAKAKSPLEYGQLGIIVFGNEYSRQGVDAVIENLCRDTRISTRMQLAVTDKSAYDLLHAAKKMKDAYMLSDMIEQSMDNGNLPSTNLQQALYSFYTNGRDLYLPHLTLERNELKADGVALFKDEKYVVQVGLEQSLLLKMLLENTKNGSYLVPDSIKNGNGGLTLLRILKSKTKYSLTKRPSKPLMTIELLINAEIRDVPNRAQYHASDLIPQFEHRIEAYIANEINKLLALCQKYETDPLGLEDIVIRNSQPPMDSSQGDISGFDTEVKVKLDIISQ</sequence>
<dbReference type="PANTHER" id="PTHR35789">
    <property type="entry name" value="SPORE GERMINATION PROTEIN B3"/>
    <property type="match status" value="1"/>
</dbReference>
<reference evidence="10 11" key="1">
    <citation type="submission" date="2020-08" db="EMBL/GenBank/DDBJ databases">
        <title>Genomic Encyclopedia of Type Strains, Phase III (KMG-III): the genomes of soil and plant-associated and newly described type strains.</title>
        <authorList>
            <person name="Whitman W."/>
        </authorList>
    </citation>
    <scope>NUCLEOTIDE SEQUENCE [LARGE SCALE GENOMIC DNA]</scope>
    <source>
        <strain evidence="10 11">CECT 8234</strain>
    </source>
</reference>
<dbReference type="GO" id="GO:0009847">
    <property type="term" value="P:spore germination"/>
    <property type="evidence" value="ECO:0007669"/>
    <property type="project" value="InterPro"/>
</dbReference>
<organism evidence="10 11">
    <name type="scientific">Paenibacillus endophyticus</name>
    <dbReference type="NCBI Taxonomy" id="1294268"/>
    <lineage>
        <taxon>Bacteria</taxon>
        <taxon>Bacillati</taxon>
        <taxon>Bacillota</taxon>
        <taxon>Bacilli</taxon>
        <taxon>Bacillales</taxon>
        <taxon>Paenibacillaceae</taxon>
        <taxon>Paenibacillus</taxon>
    </lineage>
</organism>
<keyword evidence="7" id="KW-0449">Lipoprotein</keyword>
<comment type="similarity">
    <text evidence="2">Belongs to the GerABKC lipoprotein family.</text>
</comment>
<evidence type="ECO:0000256" key="7">
    <source>
        <dbReference type="ARBA" id="ARBA00023288"/>
    </source>
</evidence>
<evidence type="ECO:0000259" key="8">
    <source>
        <dbReference type="Pfam" id="PF05504"/>
    </source>
</evidence>
<dbReference type="InterPro" id="IPR008844">
    <property type="entry name" value="Spore_GerAC-like"/>
</dbReference>
<dbReference type="Pfam" id="PF25198">
    <property type="entry name" value="Spore_GerAC_N"/>
    <property type="match status" value="1"/>
</dbReference>
<evidence type="ECO:0000313" key="11">
    <source>
        <dbReference type="Proteomes" id="UP000518605"/>
    </source>
</evidence>
<evidence type="ECO:0000256" key="6">
    <source>
        <dbReference type="ARBA" id="ARBA00023139"/>
    </source>
</evidence>
<feature type="domain" description="Spore germination GerAC-like C-terminal" evidence="8">
    <location>
        <begin position="195"/>
        <end position="354"/>
    </location>
</feature>
<dbReference type="NCBIfam" id="TIGR02887">
    <property type="entry name" value="spore_ger_x_C"/>
    <property type="match status" value="1"/>
</dbReference>
<proteinExistence type="inferred from homology"/>
<dbReference type="Pfam" id="PF05504">
    <property type="entry name" value="Spore_GerAC"/>
    <property type="match status" value="1"/>
</dbReference>
<dbReference type="GO" id="GO:0016020">
    <property type="term" value="C:membrane"/>
    <property type="evidence" value="ECO:0007669"/>
    <property type="project" value="UniProtKB-SubCell"/>
</dbReference>
<dbReference type="AlphaFoldDB" id="A0A7W5C340"/>
<comment type="subcellular location">
    <subcellularLocation>
        <location evidence="1">Membrane</location>
        <topology evidence="1">Lipid-anchor</topology>
    </subcellularLocation>
</comment>
<evidence type="ECO:0000256" key="2">
    <source>
        <dbReference type="ARBA" id="ARBA00007886"/>
    </source>
</evidence>
<keyword evidence="11" id="KW-1185">Reference proteome</keyword>
<name>A0A7W5C340_9BACL</name>
<evidence type="ECO:0000256" key="1">
    <source>
        <dbReference type="ARBA" id="ARBA00004635"/>
    </source>
</evidence>
<evidence type="ECO:0000256" key="3">
    <source>
        <dbReference type="ARBA" id="ARBA00022544"/>
    </source>
</evidence>